<reference evidence="1 2" key="1">
    <citation type="submission" date="2016-03" db="EMBL/GenBank/DDBJ databases">
        <authorList>
            <person name="Rimple P."/>
            <person name="Montgomery M.T."/>
            <person name="Guerrero C.A."/>
            <person name="Mavrich T.N."/>
            <person name="Pope W.H."/>
            <person name="Garlena R.A."/>
            <person name="Russell D.A."/>
            <person name="Jacobs-Sera D."/>
            <person name="Hendrix R.W."/>
            <person name="Hatfull G.F."/>
        </authorList>
    </citation>
    <scope>NUCLEOTIDE SEQUENCE [LARGE SCALE GENOMIC DNA]</scope>
</reference>
<proteinExistence type="predicted"/>
<dbReference type="EMBL" id="KU998252">
    <property type="protein sequence ID" value="ANA87312.1"/>
    <property type="molecule type" value="Genomic_DNA"/>
</dbReference>
<sequence length="70" mass="8155">MGWIKRKGEATGFHECKKPDPQQKANHAQPGDVWQCDECETYWKVVLLRGHNEWVRAPVYGFLVQMGLKK</sequence>
<name>A0A160DH10_9CAUD</name>
<dbReference type="Proteomes" id="UP000229511">
    <property type="component" value="Genome"/>
</dbReference>
<protein>
    <submittedName>
        <fullName evidence="1">Uncharacterized protein</fullName>
    </submittedName>
</protein>
<evidence type="ECO:0000313" key="1">
    <source>
        <dbReference type="EMBL" id="ANA87312.1"/>
    </source>
</evidence>
<gene>
    <name evidence="1" type="primary">78</name>
    <name evidence="1" type="ORF">PBI_PATRICKSTAR_78</name>
</gene>
<organism evidence="1 2">
    <name type="scientific">Gordonia phage PatrickStar</name>
    <dbReference type="NCBI Taxonomy" id="1838076"/>
    <lineage>
        <taxon>Viruses</taxon>
        <taxon>Duplodnaviria</taxon>
        <taxon>Heunggongvirae</taxon>
        <taxon>Uroviricota</taxon>
        <taxon>Caudoviricetes</taxon>
        <taxon>Orchidvirus</taxon>
        <taxon>Orchidvirus orchid</taxon>
    </lineage>
</organism>
<evidence type="ECO:0000313" key="2">
    <source>
        <dbReference type="Proteomes" id="UP000229511"/>
    </source>
</evidence>
<accession>A0A160DH10</accession>